<sequence length="287" mass="30145">MMRITPTLLVLAASLLSAPVAMALNEYGIEGMGVVSTRADEARGTISADGQRIVFARRGEGGWGLWQARLIDGRWQQAQALAVDVSGEARDPYFSRDGRWLLFAAGTEGQLALYRAAVTRDGQLGNAQALRGERGRYEERGPALSMDGRRLLFARHQGRGAGWDLFVATLDAEGVRGPATALAALNSADDETDADWLGNDGAVVFSRGSGTSAQVWSSGCAWSGVALQPLGLSFNQAGGWTGAPVIDNAKPGEMLVASSAAKAPRAGGVDLYRLAVPKVPAVAGCMR</sequence>
<reference evidence="2 3" key="1">
    <citation type="submission" date="2016-05" db="EMBL/GenBank/DDBJ databases">
        <title>Draft Genome Sequences of Stenotrophomonas maltophilia Strains Sm32COP, Sm41DVV, Sm46PAILV, SmF3, SmF22, SmSOFb1 and SmCVFa1, Isolated from Different Manures, in France.</title>
        <authorList>
            <person name="Nazaret S."/>
            <person name="Bodilis J."/>
        </authorList>
    </citation>
    <scope>NUCLEOTIDE SEQUENCE [LARGE SCALE GENOMIC DNA]</scope>
    <source>
        <strain evidence="2 3">Sm41DVV</strain>
    </source>
</reference>
<gene>
    <name evidence="2" type="ORF">A9K56_03615</name>
</gene>
<evidence type="ECO:0000256" key="1">
    <source>
        <dbReference type="SAM" id="SignalP"/>
    </source>
</evidence>
<proteinExistence type="predicted"/>
<feature type="chain" id="PRO_5042949245" description="TolB-like protein" evidence="1">
    <location>
        <begin position="24"/>
        <end position="287"/>
    </location>
</feature>
<dbReference type="RefSeq" id="WP_065181456.1">
    <property type="nucleotide sequence ID" value="NZ_JAEDWA010000033.1"/>
</dbReference>
<dbReference type="Pfam" id="PF07676">
    <property type="entry name" value="PD40"/>
    <property type="match status" value="3"/>
</dbReference>
<organism evidence="2 3">
    <name type="scientific">Stenotrophomonas maltophilia</name>
    <name type="common">Pseudomonas maltophilia</name>
    <name type="synonym">Xanthomonas maltophilia</name>
    <dbReference type="NCBI Taxonomy" id="40324"/>
    <lineage>
        <taxon>Bacteria</taxon>
        <taxon>Pseudomonadati</taxon>
        <taxon>Pseudomonadota</taxon>
        <taxon>Gammaproteobacteria</taxon>
        <taxon>Lysobacterales</taxon>
        <taxon>Lysobacteraceae</taxon>
        <taxon>Stenotrophomonas</taxon>
        <taxon>Stenotrophomonas maltophilia group</taxon>
    </lineage>
</organism>
<comment type="caution">
    <text evidence="2">The sequence shown here is derived from an EMBL/GenBank/DDBJ whole genome shotgun (WGS) entry which is preliminary data.</text>
</comment>
<evidence type="ECO:0000313" key="2">
    <source>
        <dbReference type="EMBL" id="OBU62748.1"/>
    </source>
</evidence>
<dbReference type="InterPro" id="IPR011042">
    <property type="entry name" value="6-blade_b-propeller_TolB-like"/>
</dbReference>
<dbReference type="AlphaFoldDB" id="A0AAP7GTX7"/>
<dbReference type="Proteomes" id="UP000092125">
    <property type="component" value="Unassembled WGS sequence"/>
</dbReference>
<dbReference type="InterPro" id="IPR011659">
    <property type="entry name" value="WD40"/>
</dbReference>
<dbReference type="SUPFAM" id="SSF82171">
    <property type="entry name" value="DPP6 N-terminal domain-like"/>
    <property type="match status" value="1"/>
</dbReference>
<dbReference type="EMBL" id="LYVI01000002">
    <property type="protein sequence ID" value="OBU62748.1"/>
    <property type="molecule type" value="Genomic_DNA"/>
</dbReference>
<accession>A0AAP7GTX7</accession>
<evidence type="ECO:0008006" key="4">
    <source>
        <dbReference type="Google" id="ProtNLM"/>
    </source>
</evidence>
<evidence type="ECO:0000313" key="3">
    <source>
        <dbReference type="Proteomes" id="UP000092125"/>
    </source>
</evidence>
<dbReference type="Gene3D" id="2.120.10.30">
    <property type="entry name" value="TolB, C-terminal domain"/>
    <property type="match status" value="1"/>
</dbReference>
<name>A0AAP7GTX7_STEMA</name>
<keyword evidence="1" id="KW-0732">Signal</keyword>
<protein>
    <recommendedName>
        <fullName evidence="4">TolB-like protein</fullName>
    </recommendedName>
</protein>
<feature type="signal peptide" evidence="1">
    <location>
        <begin position="1"/>
        <end position="23"/>
    </location>
</feature>